<feature type="transmembrane region" description="Helical" evidence="8">
    <location>
        <begin position="133"/>
        <end position="151"/>
    </location>
</feature>
<dbReference type="EMBL" id="CP019697">
    <property type="protein sequence ID" value="AQS51986.1"/>
    <property type="molecule type" value="Genomic_DNA"/>
</dbReference>
<evidence type="ECO:0000256" key="8">
    <source>
        <dbReference type="SAM" id="Phobius"/>
    </source>
</evidence>
<feature type="transmembrane region" description="Helical" evidence="8">
    <location>
        <begin position="267"/>
        <end position="287"/>
    </location>
</feature>
<evidence type="ECO:0000313" key="9">
    <source>
        <dbReference type="EMBL" id="AQS51986.1"/>
    </source>
</evidence>
<dbReference type="Proteomes" id="UP000189369">
    <property type="component" value="Chromosome"/>
</dbReference>
<evidence type="ECO:0008006" key="11">
    <source>
        <dbReference type="Google" id="ProtNLM"/>
    </source>
</evidence>
<evidence type="ECO:0000256" key="2">
    <source>
        <dbReference type="ARBA" id="ARBA00007935"/>
    </source>
</evidence>
<evidence type="ECO:0000256" key="4">
    <source>
        <dbReference type="ARBA" id="ARBA00022475"/>
    </source>
</evidence>
<evidence type="ECO:0000256" key="6">
    <source>
        <dbReference type="ARBA" id="ARBA00022989"/>
    </source>
</evidence>
<keyword evidence="7 8" id="KW-0472">Membrane</keyword>
<dbReference type="GO" id="GO:0033214">
    <property type="term" value="P:siderophore-iron import into cell"/>
    <property type="evidence" value="ECO:0007669"/>
    <property type="project" value="TreeGrafter"/>
</dbReference>
<sequence length="319" mass="34944">MGLTRRGRVLFSMTLLFALLSIVSFMTINVQTDWEFILQHRGKRLLAMLLVAIAMGLATIAFQTITHSRILTPSLMGFDVLYMLVHSVGLTLWGAKSGLDGAPELRFLLEVVTMVAIALILFQLLFNRSIRGLHVLILLGLVGGIFFRELAELALRITDPTEFSIQSANSLANFNRINLSLLWLGFSGVILCAAVLVILRRSLDVLSLGRDVAINLGVPYSKIVTLVMAAICVLISISTALVGPMLFFGLVVANLAYWLTGTHLHRWTFPTSILAGIICLVGGQVIFEQVLRSSLPLAMTIELVGGVLFIMLLLRGIKQ</sequence>
<dbReference type="AlphaFoldDB" id="A0A1U9K1S9"/>
<feature type="transmembrane region" description="Helical" evidence="8">
    <location>
        <begin position="293"/>
        <end position="314"/>
    </location>
</feature>
<feature type="transmembrane region" description="Helical" evidence="8">
    <location>
        <begin position="181"/>
        <end position="199"/>
    </location>
</feature>
<feature type="transmembrane region" description="Helical" evidence="8">
    <location>
        <begin position="9"/>
        <end position="30"/>
    </location>
</feature>
<keyword evidence="5 8" id="KW-0812">Transmembrane</keyword>
<accession>A0A1U9K1S9</accession>
<protein>
    <recommendedName>
        <fullName evidence="11">Enterobactin ABC transporter permease</fullName>
    </recommendedName>
</protein>
<evidence type="ECO:0000256" key="7">
    <source>
        <dbReference type="ARBA" id="ARBA00023136"/>
    </source>
</evidence>
<dbReference type="GO" id="GO:0022857">
    <property type="term" value="F:transmembrane transporter activity"/>
    <property type="evidence" value="ECO:0007669"/>
    <property type="project" value="InterPro"/>
</dbReference>
<dbReference type="OrthoDB" id="9796260at2"/>
<dbReference type="SUPFAM" id="SSF81345">
    <property type="entry name" value="ABC transporter involved in vitamin B12 uptake, BtuC"/>
    <property type="match status" value="1"/>
</dbReference>
<dbReference type="STRING" id="643674.PAEH1_11315"/>
<dbReference type="GO" id="GO:0005886">
    <property type="term" value="C:plasma membrane"/>
    <property type="evidence" value="ECO:0007669"/>
    <property type="project" value="UniProtKB-SubCell"/>
</dbReference>
<feature type="transmembrane region" description="Helical" evidence="8">
    <location>
        <begin position="107"/>
        <end position="126"/>
    </location>
</feature>
<evidence type="ECO:0000256" key="1">
    <source>
        <dbReference type="ARBA" id="ARBA00004651"/>
    </source>
</evidence>
<organism evidence="9 10">
    <name type="scientific">Paenalcaligenes hominis</name>
    <dbReference type="NCBI Taxonomy" id="643674"/>
    <lineage>
        <taxon>Bacteria</taxon>
        <taxon>Pseudomonadati</taxon>
        <taxon>Pseudomonadota</taxon>
        <taxon>Betaproteobacteria</taxon>
        <taxon>Burkholderiales</taxon>
        <taxon>Alcaligenaceae</taxon>
        <taxon>Paenalcaligenes</taxon>
    </lineage>
</organism>
<proteinExistence type="inferred from homology"/>
<comment type="subcellular location">
    <subcellularLocation>
        <location evidence="1">Cell membrane</location>
        <topology evidence="1">Multi-pass membrane protein</topology>
    </subcellularLocation>
</comment>
<dbReference type="KEGG" id="phn:PAEH1_11315"/>
<comment type="similarity">
    <text evidence="2">Belongs to the binding-protein-dependent transport system permease family. FecCD subfamily.</text>
</comment>
<feature type="transmembrane region" description="Helical" evidence="8">
    <location>
        <begin position="243"/>
        <end position="260"/>
    </location>
</feature>
<feature type="transmembrane region" description="Helical" evidence="8">
    <location>
        <begin position="77"/>
        <end position="95"/>
    </location>
</feature>
<keyword evidence="4" id="KW-1003">Cell membrane</keyword>
<keyword evidence="3" id="KW-0813">Transport</keyword>
<dbReference type="Gene3D" id="1.10.3470.10">
    <property type="entry name" value="ABC transporter involved in vitamin B12 uptake, BtuC"/>
    <property type="match status" value="1"/>
</dbReference>
<evidence type="ECO:0000256" key="3">
    <source>
        <dbReference type="ARBA" id="ARBA00022448"/>
    </source>
</evidence>
<dbReference type="InterPro" id="IPR000522">
    <property type="entry name" value="ABC_transptr_permease_BtuC"/>
</dbReference>
<reference evidence="9 10" key="1">
    <citation type="submission" date="2017-01" db="EMBL/GenBank/DDBJ databases">
        <title>Complete Genome Sequence of Paenalcaligenes hominis, Isolated from a paraplegic Patient with neurogenic bladder.</title>
        <authorList>
            <person name="Mukhopadhyay R."/>
            <person name="Joaquin J."/>
            <person name="Hogue R."/>
            <person name="Kilaru A."/>
            <person name="Jospin G."/>
            <person name="Mars K."/>
            <person name="Eisen J.A."/>
            <person name="Chaturvedi V."/>
        </authorList>
    </citation>
    <scope>NUCLEOTIDE SEQUENCE [LARGE SCALE GENOMIC DNA]</scope>
    <source>
        <strain evidence="9 10">15S00501</strain>
    </source>
</reference>
<evidence type="ECO:0000256" key="5">
    <source>
        <dbReference type="ARBA" id="ARBA00022692"/>
    </source>
</evidence>
<feature type="transmembrane region" description="Helical" evidence="8">
    <location>
        <begin position="220"/>
        <end position="237"/>
    </location>
</feature>
<dbReference type="PANTHER" id="PTHR30472:SF19">
    <property type="entry name" value="PETROBACTIN IMPORT SYSTEM PERMEASE PROTEIN YCLO"/>
    <property type="match status" value="1"/>
</dbReference>
<name>A0A1U9K1S9_9BURK</name>
<gene>
    <name evidence="9" type="ORF">PAEH1_11315</name>
</gene>
<dbReference type="PANTHER" id="PTHR30472">
    <property type="entry name" value="FERRIC ENTEROBACTIN TRANSPORT SYSTEM PERMEASE PROTEIN"/>
    <property type="match status" value="1"/>
</dbReference>
<dbReference type="Pfam" id="PF01032">
    <property type="entry name" value="FecCD"/>
    <property type="match status" value="1"/>
</dbReference>
<keyword evidence="6 8" id="KW-1133">Transmembrane helix</keyword>
<feature type="transmembrane region" description="Helical" evidence="8">
    <location>
        <begin position="45"/>
        <end position="65"/>
    </location>
</feature>
<dbReference type="InterPro" id="IPR037294">
    <property type="entry name" value="ABC_BtuC-like"/>
</dbReference>
<evidence type="ECO:0000313" key="10">
    <source>
        <dbReference type="Proteomes" id="UP000189369"/>
    </source>
</evidence>